<dbReference type="Proteomes" id="UP000193560">
    <property type="component" value="Unassembled WGS sequence"/>
</dbReference>
<evidence type="ECO:0000259" key="1">
    <source>
        <dbReference type="PROSITE" id="PS50181"/>
    </source>
</evidence>
<reference evidence="2 3" key="1">
    <citation type="submission" date="2016-07" db="EMBL/GenBank/DDBJ databases">
        <title>Pervasive Adenine N6-methylation of Active Genes in Fungi.</title>
        <authorList>
            <consortium name="DOE Joint Genome Institute"/>
            <person name="Mondo S.J."/>
            <person name="Dannebaum R.O."/>
            <person name="Kuo R.C."/>
            <person name="Labutti K."/>
            <person name="Haridas S."/>
            <person name="Kuo A."/>
            <person name="Salamov A."/>
            <person name="Ahrendt S.R."/>
            <person name="Lipzen A."/>
            <person name="Sullivan W."/>
            <person name="Andreopoulos W.B."/>
            <person name="Clum A."/>
            <person name="Lindquist E."/>
            <person name="Daum C."/>
            <person name="Ramamoorthy G.K."/>
            <person name="Gryganskyi A."/>
            <person name="Culley D."/>
            <person name="Magnuson J.K."/>
            <person name="James T.Y."/>
            <person name="O'Malley M.A."/>
            <person name="Stajich J.E."/>
            <person name="Spatafora J.W."/>
            <person name="Visel A."/>
            <person name="Grigoriev I.V."/>
        </authorList>
    </citation>
    <scope>NUCLEOTIDE SEQUENCE [LARGE SCALE GENOMIC DNA]</scope>
    <source>
        <strain evidence="2 3">NRRL 1336</strain>
    </source>
</reference>
<organism evidence="2 3">
    <name type="scientific">Absidia repens</name>
    <dbReference type="NCBI Taxonomy" id="90262"/>
    <lineage>
        <taxon>Eukaryota</taxon>
        <taxon>Fungi</taxon>
        <taxon>Fungi incertae sedis</taxon>
        <taxon>Mucoromycota</taxon>
        <taxon>Mucoromycotina</taxon>
        <taxon>Mucoromycetes</taxon>
        <taxon>Mucorales</taxon>
        <taxon>Cunninghamellaceae</taxon>
        <taxon>Absidia</taxon>
    </lineage>
</organism>
<dbReference type="PROSITE" id="PS50181">
    <property type="entry name" value="FBOX"/>
    <property type="match status" value="1"/>
</dbReference>
<name>A0A1X2HWY2_9FUNG</name>
<evidence type="ECO:0000313" key="3">
    <source>
        <dbReference type="Proteomes" id="UP000193560"/>
    </source>
</evidence>
<dbReference type="PANTHER" id="PTHR13318">
    <property type="entry name" value="PARTNER OF PAIRED, ISOFORM B-RELATED"/>
    <property type="match status" value="1"/>
</dbReference>
<dbReference type="GO" id="GO:0019005">
    <property type="term" value="C:SCF ubiquitin ligase complex"/>
    <property type="evidence" value="ECO:0007669"/>
    <property type="project" value="TreeGrafter"/>
</dbReference>
<dbReference type="EMBL" id="MCGE01000052">
    <property type="protein sequence ID" value="ORZ04233.1"/>
    <property type="molecule type" value="Genomic_DNA"/>
</dbReference>
<dbReference type="SUPFAM" id="SSF81383">
    <property type="entry name" value="F-box domain"/>
    <property type="match status" value="1"/>
</dbReference>
<keyword evidence="3" id="KW-1185">Reference proteome</keyword>
<proteinExistence type="predicted"/>
<dbReference type="Gene3D" id="3.80.10.10">
    <property type="entry name" value="Ribonuclease Inhibitor"/>
    <property type="match status" value="2"/>
</dbReference>
<gene>
    <name evidence="2" type="ORF">BCR42DRAFT_497074</name>
</gene>
<dbReference type="InterPro" id="IPR001810">
    <property type="entry name" value="F-box_dom"/>
</dbReference>
<dbReference type="Gene3D" id="1.20.1280.50">
    <property type="match status" value="1"/>
</dbReference>
<evidence type="ECO:0000313" key="2">
    <source>
        <dbReference type="EMBL" id="ORZ04233.1"/>
    </source>
</evidence>
<dbReference type="STRING" id="90262.A0A1X2HWY2"/>
<dbReference type="InterPro" id="IPR036047">
    <property type="entry name" value="F-box-like_dom_sf"/>
</dbReference>
<protein>
    <recommendedName>
        <fullName evidence="1">F-box domain-containing protein</fullName>
    </recommendedName>
</protein>
<comment type="caution">
    <text evidence="2">The sequence shown here is derived from an EMBL/GenBank/DDBJ whole genome shotgun (WGS) entry which is preliminary data.</text>
</comment>
<dbReference type="SUPFAM" id="SSF52047">
    <property type="entry name" value="RNI-like"/>
    <property type="match status" value="1"/>
</dbReference>
<dbReference type="GO" id="GO:0031146">
    <property type="term" value="P:SCF-dependent proteasomal ubiquitin-dependent protein catabolic process"/>
    <property type="evidence" value="ECO:0007669"/>
    <property type="project" value="TreeGrafter"/>
</dbReference>
<accession>A0A1X2HWY2</accession>
<feature type="domain" description="F-box" evidence="1">
    <location>
        <begin position="1"/>
        <end position="46"/>
    </location>
</feature>
<dbReference type="Pfam" id="PF12937">
    <property type="entry name" value="F-box-like"/>
    <property type="match status" value="1"/>
</dbReference>
<dbReference type="AlphaFoldDB" id="A0A1X2HWY2"/>
<dbReference type="OrthoDB" id="10257471at2759"/>
<sequence>MSSLNHLPLEILSLIGKHLQPWDLYECSLVNKRFYTATNPLLWRTLELFDAETLQKVITSLVDARDSLGRHVRDLVTYCDGFNDNDFLLLIKHLPHLVSFTSEAADNLTDNSLHRLAHYCPNLTTLYLRLSPVSLPSIISLSQHCHQLRDVCLDACPNISSSDFFSALAHGAMTLERLQVDVSQMLDLREPRIADKAVLDLAVLDRLTELCLWYAPNAFSERIITLTTTDHIPWPHLKDIDLSESSYTHLTDRQFVAFIQSHPDLTSIALNSSLLTNTSLHAIAIYLPSVSSITLLSCRHFTHLAVRRLIRNCPRLTSFFLSEGCLWIEHFPEMREAPFKMGLIATTTTAAATSGHGYVTAMYTDDLQQIRLGPEPGDE</sequence>
<dbReference type="InterPro" id="IPR032675">
    <property type="entry name" value="LRR_dom_sf"/>
</dbReference>